<dbReference type="EMBL" id="SMRU01000007">
    <property type="protein sequence ID" value="TDF97877.1"/>
    <property type="molecule type" value="Genomic_DNA"/>
</dbReference>
<dbReference type="Gene3D" id="3.40.710.10">
    <property type="entry name" value="DD-peptidase/beta-lactamase superfamily"/>
    <property type="match status" value="1"/>
</dbReference>
<dbReference type="PANTHER" id="PTHR35333">
    <property type="entry name" value="BETA-LACTAMASE"/>
    <property type="match status" value="1"/>
</dbReference>
<keyword evidence="2" id="KW-0812">Transmembrane</keyword>
<evidence type="ECO:0000256" key="2">
    <source>
        <dbReference type="SAM" id="Phobius"/>
    </source>
</evidence>
<evidence type="ECO:0000256" key="1">
    <source>
        <dbReference type="SAM" id="MobiDB-lite"/>
    </source>
</evidence>
<dbReference type="OrthoDB" id="4943064at2"/>
<dbReference type="Proteomes" id="UP000295511">
    <property type="component" value="Unassembled WGS sequence"/>
</dbReference>
<comment type="caution">
    <text evidence="4">The sequence shown here is derived from an EMBL/GenBank/DDBJ whole genome shotgun (WGS) entry which is preliminary data.</text>
</comment>
<keyword evidence="4" id="KW-0378">Hydrolase</keyword>
<accession>A0A4R5KSQ5</accession>
<keyword evidence="5" id="KW-1185">Reference proteome</keyword>
<keyword evidence="2" id="KW-0472">Membrane</keyword>
<proteinExistence type="predicted"/>
<feature type="domain" description="Beta-lactamase class A catalytic" evidence="3">
    <location>
        <begin position="136"/>
        <end position="315"/>
    </location>
</feature>
<keyword evidence="2" id="KW-1133">Transmembrane helix</keyword>
<evidence type="ECO:0000313" key="5">
    <source>
        <dbReference type="Proteomes" id="UP000295511"/>
    </source>
</evidence>
<dbReference type="GO" id="GO:0030655">
    <property type="term" value="P:beta-lactam antibiotic catabolic process"/>
    <property type="evidence" value="ECO:0007669"/>
    <property type="project" value="InterPro"/>
</dbReference>
<dbReference type="AlphaFoldDB" id="A0A4R5KSQ5"/>
<dbReference type="InterPro" id="IPR045155">
    <property type="entry name" value="Beta-lactam_cat"/>
</dbReference>
<evidence type="ECO:0000313" key="4">
    <source>
        <dbReference type="EMBL" id="TDF97877.1"/>
    </source>
</evidence>
<protein>
    <submittedName>
        <fullName evidence="4">Serine hydrolase</fullName>
    </submittedName>
</protein>
<dbReference type="GO" id="GO:0046677">
    <property type="term" value="P:response to antibiotic"/>
    <property type="evidence" value="ECO:0007669"/>
    <property type="project" value="InterPro"/>
</dbReference>
<dbReference type="InterPro" id="IPR012338">
    <property type="entry name" value="Beta-lactam/transpept-like"/>
</dbReference>
<evidence type="ECO:0000259" key="3">
    <source>
        <dbReference type="Pfam" id="PF13354"/>
    </source>
</evidence>
<dbReference type="SUPFAM" id="SSF56601">
    <property type="entry name" value="beta-lactamase/transpeptidase-like"/>
    <property type="match status" value="1"/>
</dbReference>
<feature type="region of interest" description="Disordered" evidence="1">
    <location>
        <begin position="69"/>
        <end position="97"/>
    </location>
</feature>
<reference evidence="4 5" key="1">
    <citation type="submission" date="2019-03" db="EMBL/GenBank/DDBJ databases">
        <title>Whole genome sequence of Arthrobacter sp JH1-1.</title>
        <authorList>
            <person name="Trinh H.N."/>
        </authorList>
    </citation>
    <scope>NUCLEOTIDE SEQUENCE [LARGE SCALE GENOMIC DNA]</scope>
    <source>
        <strain evidence="4 5">JH1-1</strain>
    </source>
</reference>
<dbReference type="Pfam" id="PF13354">
    <property type="entry name" value="Beta-lactamase2"/>
    <property type="match status" value="1"/>
</dbReference>
<organism evidence="4 5">
    <name type="scientific">Arthrobacter terricola</name>
    <dbReference type="NCBI Taxonomy" id="2547396"/>
    <lineage>
        <taxon>Bacteria</taxon>
        <taxon>Bacillati</taxon>
        <taxon>Actinomycetota</taxon>
        <taxon>Actinomycetes</taxon>
        <taxon>Micrococcales</taxon>
        <taxon>Micrococcaceae</taxon>
        <taxon>Arthrobacter</taxon>
    </lineage>
</organism>
<name>A0A4R5KSQ5_9MICC</name>
<dbReference type="GO" id="GO:0008800">
    <property type="term" value="F:beta-lactamase activity"/>
    <property type="evidence" value="ECO:0007669"/>
    <property type="project" value="InterPro"/>
</dbReference>
<gene>
    <name evidence="4" type="ORF">E1809_07680</name>
</gene>
<feature type="region of interest" description="Disordered" evidence="1">
    <location>
        <begin position="1"/>
        <end position="21"/>
    </location>
</feature>
<sequence>MEEQEPPRPGPRPGTQGNRQNAGIPRYRAALLIAGAVVLAVGASGTVFSAAHAHGSTAQFVSGVAQPTAQATPAAGDPAAAGGSPSSDASATPTAPAVAAPAAAAPAAPAQGSGMTPALDAQINSIINANSQYQIGVTLVDLSNGSSHQYGVQAKFEAASTAKVLAAADYYHLVETGAASLDDSLGQYNAGFQIKEMIQDSDNDSWSLIMNAEGFSQLQDYASSIGVTYDPNDNALSPSEMASILAQLYTGKLLNQEDTTQLLSYMQNTNYESLIPAAVPAGVTVYHKYGLLDDELHDASILTNGSSSYAFVIYTKGQDESDIPARTDVFHQLTQAVVNSLF</sequence>
<feature type="transmembrane region" description="Helical" evidence="2">
    <location>
        <begin position="29"/>
        <end position="51"/>
    </location>
</feature>
<dbReference type="InterPro" id="IPR000871">
    <property type="entry name" value="Beta-lactam_class-A"/>
</dbReference>
<dbReference type="PANTHER" id="PTHR35333:SF3">
    <property type="entry name" value="BETA-LACTAMASE-TYPE TRANSPEPTIDASE FOLD CONTAINING PROTEIN"/>
    <property type="match status" value="1"/>
</dbReference>